<dbReference type="GO" id="GO:0005524">
    <property type="term" value="F:ATP binding"/>
    <property type="evidence" value="ECO:0007669"/>
    <property type="project" value="UniProtKB-KW"/>
</dbReference>
<dbReference type="GO" id="GO:0005829">
    <property type="term" value="C:cytosol"/>
    <property type="evidence" value="ECO:0007669"/>
    <property type="project" value="TreeGrafter"/>
</dbReference>
<dbReference type="PROSITE" id="PS50011">
    <property type="entry name" value="PROTEIN_KINASE_DOM"/>
    <property type="match status" value="1"/>
</dbReference>
<proteinExistence type="predicted"/>
<dbReference type="GO" id="GO:0042594">
    <property type="term" value="P:response to starvation"/>
    <property type="evidence" value="ECO:0007669"/>
    <property type="project" value="TreeGrafter"/>
</dbReference>
<reference evidence="7" key="1">
    <citation type="journal article" date="2020" name="Microb. Genom.">
        <title>Genetic diversity of clinical and environmental Mucorales isolates obtained from an investigation of mucormycosis cases among solid organ transplant recipients.</title>
        <authorList>
            <person name="Nguyen M.H."/>
            <person name="Kaul D."/>
            <person name="Muto C."/>
            <person name="Cheng S.J."/>
            <person name="Richter R.A."/>
            <person name="Bruno V.M."/>
            <person name="Liu G."/>
            <person name="Beyhan S."/>
            <person name="Sundermann A.J."/>
            <person name="Mounaud S."/>
            <person name="Pasculle A.W."/>
            <person name="Nierman W.C."/>
            <person name="Driscoll E."/>
            <person name="Cumbie R."/>
            <person name="Clancy C.J."/>
            <person name="Dupont C.L."/>
        </authorList>
    </citation>
    <scope>NUCLEOTIDE SEQUENCE</scope>
    <source>
        <strain evidence="7">GL16</strain>
    </source>
</reference>
<evidence type="ECO:0000256" key="1">
    <source>
        <dbReference type="ARBA" id="ARBA00012513"/>
    </source>
</evidence>
<dbReference type="Gene3D" id="1.25.10.10">
    <property type="entry name" value="Leucine-rich Repeat Variant"/>
    <property type="match status" value="1"/>
</dbReference>
<dbReference type="Pfam" id="PF00069">
    <property type="entry name" value="Pkinase"/>
    <property type="match status" value="1"/>
</dbReference>
<dbReference type="InterPro" id="IPR045269">
    <property type="entry name" value="Atg1-like"/>
</dbReference>
<dbReference type="GO" id="GO:0000045">
    <property type="term" value="P:autophagosome assembly"/>
    <property type="evidence" value="ECO:0007669"/>
    <property type="project" value="TreeGrafter"/>
</dbReference>
<dbReference type="InterPro" id="IPR000719">
    <property type="entry name" value="Prot_kinase_dom"/>
</dbReference>
<dbReference type="InterPro" id="IPR016024">
    <property type="entry name" value="ARM-type_fold"/>
</dbReference>
<keyword evidence="5" id="KW-0067">ATP-binding</keyword>
<dbReference type="InterPro" id="IPR011009">
    <property type="entry name" value="Kinase-like_dom_sf"/>
</dbReference>
<dbReference type="SUPFAM" id="SSF48371">
    <property type="entry name" value="ARM repeat"/>
    <property type="match status" value="1"/>
</dbReference>
<dbReference type="PANTHER" id="PTHR24348">
    <property type="entry name" value="SERINE/THREONINE-PROTEIN KINASE UNC-51-RELATED"/>
    <property type="match status" value="1"/>
</dbReference>
<evidence type="ECO:0000256" key="3">
    <source>
        <dbReference type="ARBA" id="ARBA00022741"/>
    </source>
</evidence>
<dbReference type="EMBL" id="JAANIT010000682">
    <property type="protein sequence ID" value="KAG1545351.1"/>
    <property type="molecule type" value="Genomic_DNA"/>
</dbReference>
<evidence type="ECO:0000259" key="6">
    <source>
        <dbReference type="PROSITE" id="PS50011"/>
    </source>
</evidence>
<feature type="domain" description="Protein kinase" evidence="6">
    <location>
        <begin position="517"/>
        <end position="783"/>
    </location>
</feature>
<keyword evidence="2" id="KW-0808">Transferase</keyword>
<sequence length="786" mass="89722">MSIPLLREQVIEALDRSSSIPLKDKISILQTFASTLKEPVTIEQSREILSIAPLGLFYYGFSMEDENLTNVLCEIISKILGPFNYRDINSNENKSFLLEGLTHYNPQIRLLSIQQVNSETFMHVITTLSFQDTKPAQKASELLYKITLTHQDAIFSPTACSIIKQLLRVSETVKFRIYDLVIKVASSSNHAFELCESTGLLHEFINELRSNDLLVKMNAIELLNEIAATPSGIIFLERANLVDDMSAILDNEDEDDVVVCLVKCSIIKFIGNLGENKQVPFQQLSNQYGILNRLETCLDSKNDQILTVTISSIGLIGSHLLGLILVWPLSSKLCELYPSTVGSVKAVLLQTLSKLIGVRDEPVNESDRLTLQIFNEFDGFPNKIIREAKQPEDDIRIASLALMQSIAYHTWGIKYMAQSSVFMQYLLDRTTDRIQQGQMWKYTIIQTIVSHPNSKEILEVDDYNQCQTYIKQGPFYKPLETTVAFESIKAIHQFLNKIKYQTEIKHSSRYLSQYGVLQKRSLAGTGASATVKVIQDHRRNIYAVKVFHKNINKDKLLKKKLMSEYCISSVLNHPNIINTVDLVIDNKHRYCIVMEYCSGGDLYSWIKEGKLVHLKDINNLFKQLLQGLSYLHNLGVAHRDIKPENLLIQPTNRRHYQLKITDFGEADVFRELWQAEGRLSDGVCGSIPYMAPEVFSQMSYNASQADVWSAAIVYSCMRLNGVPFFCAKETDPNFRLYQAQYTKRRYPAFDILDKDSQDMLYDMLNPNPEKRFTIQDVLKLTWVANV</sequence>
<dbReference type="OrthoDB" id="10250600at2759"/>
<dbReference type="AlphaFoldDB" id="A0A9P6YDV9"/>
<evidence type="ECO:0000313" key="7">
    <source>
        <dbReference type="EMBL" id="KAG1545351.1"/>
    </source>
</evidence>
<evidence type="ECO:0000256" key="2">
    <source>
        <dbReference type="ARBA" id="ARBA00022679"/>
    </source>
</evidence>
<dbReference type="GO" id="GO:0043248">
    <property type="term" value="P:proteasome assembly"/>
    <property type="evidence" value="ECO:0007669"/>
    <property type="project" value="InterPro"/>
</dbReference>
<dbReference type="SMART" id="SM00220">
    <property type="entry name" value="S_TKc"/>
    <property type="match status" value="1"/>
</dbReference>
<dbReference type="GO" id="GO:0034727">
    <property type="term" value="P:piecemeal microautophagy of the nucleus"/>
    <property type="evidence" value="ECO:0007669"/>
    <property type="project" value="TreeGrafter"/>
</dbReference>
<dbReference type="GO" id="GO:0061709">
    <property type="term" value="P:reticulophagy"/>
    <property type="evidence" value="ECO:0007669"/>
    <property type="project" value="TreeGrafter"/>
</dbReference>
<dbReference type="SUPFAM" id="SSF56112">
    <property type="entry name" value="Protein kinase-like (PK-like)"/>
    <property type="match status" value="1"/>
</dbReference>
<comment type="caution">
    <text evidence="7">The sequence shown here is derived from an EMBL/GenBank/DDBJ whole genome shotgun (WGS) entry which is preliminary data.</text>
</comment>
<dbReference type="PROSITE" id="PS00108">
    <property type="entry name" value="PROTEIN_KINASE_ST"/>
    <property type="match status" value="1"/>
</dbReference>
<accession>A0A9P6YDV9</accession>
<protein>
    <recommendedName>
        <fullName evidence="1">non-specific serine/threonine protein kinase</fullName>
        <ecNumber evidence="1">2.7.11.1</ecNumber>
    </recommendedName>
</protein>
<name>A0A9P6YDV9_RHIOR</name>
<dbReference type="GO" id="GO:0010506">
    <property type="term" value="P:regulation of autophagy"/>
    <property type="evidence" value="ECO:0007669"/>
    <property type="project" value="InterPro"/>
</dbReference>
<dbReference type="Gene3D" id="1.10.510.10">
    <property type="entry name" value="Transferase(Phosphotransferase) domain 1"/>
    <property type="match status" value="1"/>
</dbReference>
<gene>
    <name evidence="7" type="ORF">G6F51_005522</name>
</gene>
<dbReference type="GO" id="GO:0005776">
    <property type="term" value="C:autophagosome"/>
    <property type="evidence" value="ECO:0007669"/>
    <property type="project" value="TreeGrafter"/>
</dbReference>
<evidence type="ECO:0000256" key="4">
    <source>
        <dbReference type="ARBA" id="ARBA00022777"/>
    </source>
</evidence>
<dbReference type="Pfam" id="PF10508">
    <property type="entry name" value="Proteasom_PSMB"/>
    <property type="match status" value="1"/>
</dbReference>
<keyword evidence="3" id="KW-0547">Nucleotide-binding</keyword>
<organism evidence="7 8">
    <name type="scientific">Rhizopus oryzae</name>
    <name type="common">Mucormycosis agent</name>
    <name type="synonym">Rhizopus arrhizus var. delemar</name>
    <dbReference type="NCBI Taxonomy" id="64495"/>
    <lineage>
        <taxon>Eukaryota</taxon>
        <taxon>Fungi</taxon>
        <taxon>Fungi incertae sedis</taxon>
        <taxon>Mucoromycota</taxon>
        <taxon>Mucoromycotina</taxon>
        <taxon>Mucoromycetes</taxon>
        <taxon>Mucorales</taxon>
        <taxon>Mucorineae</taxon>
        <taxon>Rhizopodaceae</taxon>
        <taxon>Rhizopus</taxon>
    </lineage>
</organism>
<dbReference type="InterPro" id="IPR008271">
    <property type="entry name" value="Ser/Thr_kinase_AS"/>
</dbReference>
<keyword evidence="4" id="KW-0418">Kinase</keyword>
<dbReference type="InterPro" id="IPR019538">
    <property type="entry name" value="PSMD5"/>
</dbReference>
<dbReference type="PANTHER" id="PTHR24348:SF22">
    <property type="entry name" value="NON-SPECIFIC SERINE_THREONINE PROTEIN KINASE"/>
    <property type="match status" value="1"/>
</dbReference>
<dbReference type="GO" id="GO:0004674">
    <property type="term" value="F:protein serine/threonine kinase activity"/>
    <property type="evidence" value="ECO:0007669"/>
    <property type="project" value="UniProtKB-EC"/>
</dbReference>
<evidence type="ECO:0000313" key="8">
    <source>
        <dbReference type="Proteomes" id="UP000717996"/>
    </source>
</evidence>
<dbReference type="Proteomes" id="UP000717996">
    <property type="component" value="Unassembled WGS sequence"/>
</dbReference>
<dbReference type="InterPro" id="IPR011989">
    <property type="entry name" value="ARM-like"/>
</dbReference>
<evidence type="ECO:0000256" key="5">
    <source>
        <dbReference type="ARBA" id="ARBA00022840"/>
    </source>
</evidence>
<dbReference type="GO" id="GO:0034045">
    <property type="term" value="C:phagophore assembly site membrane"/>
    <property type="evidence" value="ECO:0007669"/>
    <property type="project" value="TreeGrafter"/>
</dbReference>
<dbReference type="EC" id="2.7.11.1" evidence="1"/>
<dbReference type="GO" id="GO:0000422">
    <property type="term" value="P:autophagy of mitochondrion"/>
    <property type="evidence" value="ECO:0007669"/>
    <property type="project" value="TreeGrafter"/>
</dbReference>